<proteinExistence type="predicted"/>
<dbReference type="Proteomes" id="UP000054495">
    <property type="component" value="Unassembled WGS sequence"/>
</dbReference>
<dbReference type="AlphaFoldDB" id="A0A0D6L919"/>
<keyword evidence="5" id="KW-1185">Reference proteome</keyword>
<name>A0A0D6L919_9BILA</name>
<protein>
    <recommendedName>
        <fullName evidence="3">RRM domain-containing protein</fullName>
    </recommendedName>
</protein>
<evidence type="ECO:0000313" key="5">
    <source>
        <dbReference type="Proteomes" id="UP000054495"/>
    </source>
</evidence>
<dbReference type="SUPFAM" id="SSF54928">
    <property type="entry name" value="RNA-binding domain, RBD"/>
    <property type="match status" value="1"/>
</dbReference>
<feature type="domain" description="RRM" evidence="3">
    <location>
        <begin position="1"/>
        <end position="66"/>
    </location>
</feature>
<dbReference type="PANTHER" id="PTHR48027">
    <property type="entry name" value="HETEROGENEOUS NUCLEAR RIBONUCLEOPROTEIN 87F-RELATED"/>
    <property type="match status" value="1"/>
</dbReference>
<evidence type="ECO:0000313" key="4">
    <source>
        <dbReference type="EMBL" id="EPB67573.1"/>
    </source>
</evidence>
<dbReference type="InterPro" id="IPR035979">
    <property type="entry name" value="RBD_domain_sf"/>
</dbReference>
<organism evidence="4 5">
    <name type="scientific">Ancylostoma ceylanicum</name>
    <dbReference type="NCBI Taxonomy" id="53326"/>
    <lineage>
        <taxon>Eukaryota</taxon>
        <taxon>Metazoa</taxon>
        <taxon>Ecdysozoa</taxon>
        <taxon>Nematoda</taxon>
        <taxon>Chromadorea</taxon>
        <taxon>Rhabditida</taxon>
        <taxon>Rhabditina</taxon>
        <taxon>Rhabditomorpha</taxon>
        <taxon>Strongyloidea</taxon>
        <taxon>Ancylostomatidae</taxon>
        <taxon>Ancylostomatinae</taxon>
        <taxon>Ancylostoma</taxon>
    </lineage>
</organism>
<dbReference type="InterPro" id="IPR052462">
    <property type="entry name" value="SLIRP/GR-RBP-like"/>
</dbReference>
<dbReference type="InterPro" id="IPR000504">
    <property type="entry name" value="RRM_dom"/>
</dbReference>
<reference evidence="4 5" key="1">
    <citation type="submission" date="2013-05" db="EMBL/GenBank/DDBJ databases">
        <title>Draft genome of the parasitic nematode Anyclostoma ceylanicum.</title>
        <authorList>
            <person name="Mitreva M."/>
        </authorList>
    </citation>
    <scope>NUCLEOTIDE SEQUENCE [LARGE SCALE GENOMIC DNA]</scope>
</reference>
<dbReference type="InterPro" id="IPR012677">
    <property type="entry name" value="Nucleotide-bd_a/b_plait_sf"/>
</dbReference>
<evidence type="ECO:0000256" key="2">
    <source>
        <dbReference type="PROSITE-ProRule" id="PRU00176"/>
    </source>
</evidence>
<evidence type="ECO:0000256" key="1">
    <source>
        <dbReference type="ARBA" id="ARBA00022884"/>
    </source>
</evidence>
<dbReference type="GO" id="GO:0003723">
    <property type="term" value="F:RNA binding"/>
    <property type="evidence" value="ECO:0007669"/>
    <property type="project" value="UniProtKB-UniRule"/>
</dbReference>
<keyword evidence="1 2" id="KW-0694">RNA-binding</keyword>
<evidence type="ECO:0000259" key="3">
    <source>
        <dbReference type="PROSITE" id="PS50102"/>
    </source>
</evidence>
<dbReference type="SMART" id="SM00360">
    <property type="entry name" value="RRM"/>
    <property type="match status" value="1"/>
</dbReference>
<gene>
    <name evidence="4" type="ORF">ANCCEY_13332</name>
</gene>
<accession>A0A0D6L919</accession>
<dbReference type="EMBL" id="KE125639">
    <property type="protein sequence ID" value="EPB67573.1"/>
    <property type="molecule type" value="Genomic_DNA"/>
</dbReference>
<dbReference type="Gene3D" id="3.30.70.330">
    <property type="match status" value="1"/>
</dbReference>
<dbReference type="Pfam" id="PF00076">
    <property type="entry name" value="RRM_1"/>
    <property type="match status" value="1"/>
</dbReference>
<dbReference type="PROSITE" id="PS50102">
    <property type="entry name" value="RRM"/>
    <property type="match status" value="1"/>
</dbReference>
<sequence>MPYPTTEDAIGNYFSQAGQVSNVRIVYDYETGRPKGFGFCGFSVEAGARNTANTLNGADSMANHCE</sequence>